<keyword evidence="2" id="KW-1185">Reference proteome</keyword>
<comment type="caution">
    <text evidence="1">The sequence shown here is derived from an EMBL/GenBank/DDBJ whole genome shotgun (WGS) entry which is preliminary data.</text>
</comment>
<proteinExistence type="predicted"/>
<name>A0A418VTG6_9PROT</name>
<dbReference type="Pfam" id="PF04338">
    <property type="entry name" value="DUF481"/>
    <property type="match status" value="1"/>
</dbReference>
<sequence>MSVVGNLAAGLNYTVRNNSEVPAGTEKTDTFTAVNLSYAFGKEK</sequence>
<dbReference type="Proteomes" id="UP000284605">
    <property type="component" value="Unassembled WGS sequence"/>
</dbReference>
<accession>A0A418VTG6</accession>
<reference evidence="1 2" key="1">
    <citation type="submission" date="2018-09" db="EMBL/GenBank/DDBJ databases">
        <authorList>
            <person name="Zhu H."/>
        </authorList>
    </citation>
    <scope>NUCLEOTIDE SEQUENCE [LARGE SCALE GENOMIC DNA]</scope>
    <source>
        <strain evidence="1 2">K1W22B-8</strain>
    </source>
</reference>
<evidence type="ECO:0000313" key="2">
    <source>
        <dbReference type="Proteomes" id="UP000284605"/>
    </source>
</evidence>
<evidence type="ECO:0000313" key="1">
    <source>
        <dbReference type="EMBL" id="RJF80234.1"/>
    </source>
</evidence>
<dbReference type="InterPro" id="IPR007433">
    <property type="entry name" value="DUF481"/>
</dbReference>
<protein>
    <submittedName>
        <fullName evidence="1">DUF481 domain-containing protein</fullName>
    </submittedName>
</protein>
<gene>
    <name evidence="1" type="ORF">D3874_27630</name>
</gene>
<organism evidence="1 2">
    <name type="scientific">Oleomonas cavernae</name>
    <dbReference type="NCBI Taxonomy" id="2320859"/>
    <lineage>
        <taxon>Bacteria</taxon>
        <taxon>Pseudomonadati</taxon>
        <taxon>Pseudomonadota</taxon>
        <taxon>Alphaproteobacteria</taxon>
        <taxon>Acetobacterales</taxon>
        <taxon>Acetobacteraceae</taxon>
        <taxon>Oleomonas</taxon>
    </lineage>
</organism>
<dbReference type="AlphaFoldDB" id="A0A418VTG6"/>
<dbReference type="EMBL" id="QYUK01000022">
    <property type="protein sequence ID" value="RJF80234.1"/>
    <property type="molecule type" value="Genomic_DNA"/>
</dbReference>